<proteinExistence type="predicted"/>
<evidence type="ECO:0000313" key="1">
    <source>
        <dbReference type="EMBL" id="KLU01392.1"/>
    </source>
</evidence>
<comment type="caution">
    <text evidence="1">The sequence shown here is derived from an EMBL/GenBank/DDBJ whole genome shotgun (WGS) entry which is preliminary data.</text>
</comment>
<dbReference type="AlphaFoldDB" id="A0A0J1B3R7"/>
<dbReference type="EMBL" id="LECT01000054">
    <property type="protein sequence ID" value="KLU01392.1"/>
    <property type="molecule type" value="Genomic_DNA"/>
</dbReference>
<organism evidence="1 2">
    <name type="scientific">Rhodopirellula islandica</name>
    <dbReference type="NCBI Taxonomy" id="595434"/>
    <lineage>
        <taxon>Bacteria</taxon>
        <taxon>Pseudomonadati</taxon>
        <taxon>Planctomycetota</taxon>
        <taxon>Planctomycetia</taxon>
        <taxon>Pirellulales</taxon>
        <taxon>Pirellulaceae</taxon>
        <taxon>Rhodopirellula</taxon>
    </lineage>
</organism>
<dbReference type="PATRIC" id="fig|595434.4.peg.6230"/>
<protein>
    <submittedName>
        <fullName evidence="1">Uncharacterized protein</fullName>
    </submittedName>
</protein>
<sequence>MDGVTRGCVRCFRGTGAKDGVFHPCLGTSEGSGPKRSDRF</sequence>
<dbReference type="Proteomes" id="UP000036367">
    <property type="component" value="Unassembled WGS sequence"/>
</dbReference>
<keyword evidence="2" id="KW-1185">Reference proteome</keyword>
<accession>A0A0J1B3R7</accession>
<name>A0A0J1B3R7_RHOIS</name>
<reference evidence="1" key="1">
    <citation type="submission" date="2015-05" db="EMBL/GenBank/DDBJ databases">
        <title>Permanent draft genome of Rhodopirellula islandicus K833.</title>
        <authorList>
            <person name="Kizina J."/>
            <person name="Richter M."/>
            <person name="Glockner F.O."/>
            <person name="Harder J."/>
        </authorList>
    </citation>
    <scope>NUCLEOTIDE SEQUENCE [LARGE SCALE GENOMIC DNA]</scope>
    <source>
        <strain evidence="1">K833</strain>
    </source>
</reference>
<gene>
    <name evidence="1" type="ORF">RISK_006548</name>
</gene>
<evidence type="ECO:0000313" key="2">
    <source>
        <dbReference type="Proteomes" id="UP000036367"/>
    </source>
</evidence>